<keyword evidence="7" id="KW-1185">Reference proteome</keyword>
<dbReference type="Pfam" id="PF12767">
    <property type="entry name" value="SAGA-Tad1"/>
    <property type="match status" value="1"/>
</dbReference>
<organism evidence="6 7">
    <name type="scientific">Anaeramoeba flamelloides</name>
    <dbReference type="NCBI Taxonomy" id="1746091"/>
    <lineage>
        <taxon>Eukaryota</taxon>
        <taxon>Metamonada</taxon>
        <taxon>Anaeramoebidae</taxon>
        <taxon>Anaeramoeba</taxon>
    </lineage>
</organism>
<evidence type="ECO:0000313" key="6">
    <source>
        <dbReference type="EMBL" id="KAJ6243897.1"/>
    </source>
</evidence>
<feature type="region of interest" description="Disordered" evidence="5">
    <location>
        <begin position="89"/>
        <end position="130"/>
    </location>
</feature>
<keyword evidence="2" id="KW-0805">Transcription regulation</keyword>
<reference evidence="6" key="1">
    <citation type="submission" date="2022-08" db="EMBL/GenBank/DDBJ databases">
        <title>Novel sulfate-reducing endosymbionts in the free-living metamonad Anaeramoeba.</title>
        <authorList>
            <person name="Jerlstrom-Hultqvist J."/>
            <person name="Cepicka I."/>
            <person name="Gallot-Lavallee L."/>
            <person name="Salas-Leiva D."/>
            <person name="Curtis B.A."/>
            <person name="Zahonova K."/>
            <person name="Pipaliya S."/>
            <person name="Dacks J."/>
            <person name="Roger A.J."/>
        </authorList>
    </citation>
    <scope>NUCLEOTIDE SEQUENCE</scope>
    <source>
        <strain evidence="6">Schooner1</strain>
    </source>
</reference>
<sequence length="306" mass="35704">MSVEQSQKVSGQRVDVISLKNQILKQLGGEKSQKGQFYWHQFRLFIYAQISKIEFEERVREILQPSGIKLHNQFVVGMIKNINAPSSSSLNELSMRQKQQQQQQQQQQISRMQSKQSQQSSRQSEGSDQRVGFWDQKSQVRNIPDWAKKNYECVNSKTLPDINVLFLLVRTLAAKSGLKHIRNDAVFTLFFDLKKYLTAIIQFAIKLSYANSELVIEEQDEKNIVELGDEEENENEKDEDDDDEDDEDDDDEETPKLWLFKKEPVRVLKTQDILLINSVRQLLGKRHVKLREELSNSLIKKGYLNK</sequence>
<evidence type="ECO:0000256" key="5">
    <source>
        <dbReference type="SAM" id="MobiDB-lite"/>
    </source>
</evidence>
<dbReference type="PANTHER" id="PTHR21277:SF5">
    <property type="entry name" value="TRANSCRIPTIONAL ADAPTER 1"/>
    <property type="match status" value="1"/>
</dbReference>
<keyword evidence="3" id="KW-0804">Transcription</keyword>
<proteinExistence type="predicted"/>
<feature type="compositionally biased region" description="Low complexity" evidence="5">
    <location>
        <begin position="94"/>
        <end position="124"/>
    </location>
</feature>
<name>A0ABQ8YH49_9EUKA</name>
<evidence type="ECO:0000256" key="4">
    <source>
        <dbReference type="ARBA" id="ARBA00023242"/>
    </source>
</evidence>
<comment type="caution">
    <text evidence="6">The sequence shown here is derived from an EMBL/GenBank/DDBJ whole genome shotgun (WGS) entry which is preliminary data.</text>
</comment>
<evidence type="ECO:0000256" key="1">
    <source>
        <dbReference type="ARBA" id="ARBA00004123"/>
    </source>
</evidence>
<feature type="region of interest" description="Disordered" evidence="5">
    <location>
        <begin position="225"/>
        <end position="257"/>
    </location>
</feature>
<evidence type="ECO:0000313" key="7">
    <source>
        <dbReference type="Proteomes" id="UP001150062"/>
    </source>
</evidence>
<feature type="compositionally biased region" description="Acidic residues" evidence="5">
    <location>
        <begin position="227"/>
        <end position="253"/>
    </location>
</feature>
<evidence type="ECO:0000256" key="3">
    <source>
        <dbReference type="ARBA" id="ARBA00023163"/>
    </source>
</evidence>
<keyword evidence="4" id="KW-0539">Nucleus</keyword>
<protein>
    <submittedName>
        <fullName evidence="6">Transcriptional adapter 1</fullName>
    </submittedName>
</protein>
<dbReference type="PANTHER" id="PTHR21277">
    <property type="entry name" value="TRANSCRIPTIONAL ADAPTER 1"/>
    <property type="match status" value="1"/>
</dbReference>
<dbReference type="Proteomes" id="UP001150062">
    <property type="component" value="Unassembled WGS sequence"/>
</dbReference>
<dbReference type="InterPro" id="IPR024738">
    <property type="entry name" value="Hfi1/Tada1"/>
</dbReference>
<gene>
    <name evidence="6" type="ORF">M0813_21686</name>
</gene>
<dbReference type="EMBL" id="JAOAOG010000167">
    <property type="protein sequence ID" value="KAJ6243897.1"/>
    <property type="molecule type" value="Genomic_DNA"/>
</dbReference>
<evidence type="ECO:0000256" key="2">
    <source>
        <dbReference type="ARBA" id="ARBA00023015"/>
    </source>
</evidence>
<dbReference type="InterPro" id="IPR016024">
    <property type="entry name" value="ARM-type_fold"/>
</dbReference>
<comment type="subcellular location">
    <subcellularLocation>
        <location evidence="1">Nucleus</location>
    </subcellularLocation>
</comment>
<dbReference type="SUPFAM" id="SSF48371">
    <property type="entry name" value="ARM repeat"/>
    <property type="match status" value="1"/>
</dbReference>
<accession>A0ABQ8YH49</accession>